<sequence length="232" mass="26331">MKLLRGYLSDFVSLLFPELCPACQVSLVANEYIICSDCRYNLPYTNFHLQADNIVAQQFYGKLKVEAAYALYYFTKGGKIQNLMHHFKYKGMQRIGNLLGNMAGIQLAENPIFNTVDLIIPVPLHKKRMRERGYNQSTRFAEGLAEKLPAIVEDDNLQRSVATATQTHKSRFARFENMQDVFMIKHPERLIDKHILLVDDIVTTGSTLEACGIELLKIPGLKLSIATIAYAQ</sequence>
<dbReference type="OrthoDB" id="9779910at2"/>
<comment type="similarity">
    <text evidence="1">Belongs to the ComF/GntX family.</text>
</comment>
<dbReference type="AlphaFoldDB" id="A0A1N7DJV3"/>
<evidence type="ECO:0000313" key="3">
    <source>
        <dbReference type="EMBL" id="MBB6111353.1"/>
    </source>
</evidence>
<dbReference type="PANTHER" id="PTHR47505:SF1">
    <property type="entry name" value="DNA UTILIZATION PROTEIN YHGH"/>
    <property type="match status" value="1"/>
</dbReference>
<dbReference type="EMBL" id="JACHCB010000011">
    <property type="protein sequence ID" value="MBB6111353.1"/>
    <property type="molecule type" value="Genomic_DNA"/>
</dbReference>
<feature type="domain" description="Phosphoribosyltransferase" evidence="2">
    <location>
        <begin position="139"/>
        <end position="228"/>
    </location>
</feature>
<dbReference type="Gene3D" id="3.40.50.2020">
    <property type="match status" value="1"/>
</dbReference>
<dbReference type="STRING" id="354630.SAMN05421821_111163"/>
<comment type="caution">
    <text evidence="4">The sequence shown here is derived from an EMBL/GenBank/DDBJ whole genome shotgun (WGS) entry which is preliminary data.</text>
</comment>
<evidence type="ECO:0000256" key="1">
    <source>
        <dbReference type="ARBA" id="ARBA00008007"/>
    </source>
</evidence>
<dbReference type="Proteomes" id="UP000541583">
    <property type="component" value="Unassembled WGS sequence"/>
</dbReference>
<dbReference type="InterPro" id="IPR000836">
    <property type="entry name" value="PRTase_dom"/>
</dbReference>
<evidence type="ECO:0000313" key="4">
    <source>
        <dbReference type="EMBL" id="MBB6129635.1"/>
    </source>
</evidence>
<proteinExistence type="inferred from homology"/>
<organism evidence="4 6">
    <name type="scientific">Mucilaginibacter lappiensis</name>
    <dbReference type="NCBI Taxonomy" id="354630"/>
    <lineage>
        <taxon>Bacteria</taxon>
        <taxon>Pseudomonadati</taxon>
        <taxon>Bacteroidota</taxon>
        <taxon>Sphingobacteriia</taxon>
        <taxon>Sphingobacteriales</taxon>
        <taxon>Sphingobacteriaceae</taxon>
        <taxon>Mucilaginibacter</taxon>
    </lineage>
</organism>
<reference evidence="5 6" key="1">
    <citation type="submission" date="2020-08" db="EMBL/GenBank/DDBJ databases">
        <title>Genomic Encyclopedia of Type Strains, Phase IV (KMG-V): Genome sequencing to study the core and pangenomes of soil and plant-associated prokaryotes.</title>
        <authorList>
            <person name="Whitman W."/>
        </authorList>
    </citation>
    <scope>NUCLEOTIDE SEQUENCE [LARGE SCALE GENOMIC DNA]</scope>
    <source>
        <strain evidence="3 5">ANJLi2</strain>
        <strain evidence="4 6">MP601</strain>
    </source>
</reference>
<accession>A0A1N7DJV3</accession>
<protein>
    <submittedName>
        <fullName evidence="4">ComF family protein</fullName>
    </submittedName>
</protein>
<name>A0A1N7DJV3_9SPHI</name>
<dbReference type="CDD" id="cd06223">
    <property type="entry name" value="PRTases_typeI"/>
    <property type="match status" value="1"/>
</dbReference>
<gene>
    <name evidence="4" type="ORF">HDF22_003766</name>
    <name evidence="3" type="ORF">HDF23_004121</name>
</gene>
<keyword evidence="5" id="KW-1185">Reference proteome</keyword>
<dbReference type="EMBL" id="JACHCA010000010">
    <property type="protein sequence ID" value="MBB6129635.1"/>
    <property type="molecule type" value="Genomic_DNA"/>
</dbReference>
<dbReference type="InterPro" id="IPR051910">
    <property type="entry name" value="ComF/GntX_DNA_util-trans"/>
</dbReference>
<dbReference type="PANTHER" id="PTHR47505">
    <property type="entry name" value="DNA UTILIZATION PROTEIN YHGH"/>
    <property type="match status" value="1"/>
</dbReference>
<dbReference type="InterPro" id="IPR029057">
    <property type="entry name" value="PRTase-like"/>
</dbReference>
<dbReference type="Proteomes" id="UP000548326">
    <property type="component" value="Unassembled WGS sequence"/>
</dbReference>
<dbReference type="Pfam" id="PF00156">
    <property type="entry name" value="Pribosyltran"/>
    <property type="match status" value="1"/>
</dbReference>
<evidence type="ECO:0000259" key="2">
    <source>
        <dbReference type="Pfam" id="PF00156"/>
    </source>
</evidence>
<dbReference type="RefSeq" id="WP_076375671.1">
    <property type="nucleotide sequence ID" value="NZ_FTMG01000011.1"/>
</dbReference>
<dbReference type="SUPFAM" id="SSF53271">
    <property type="entry name" value="PRTase-like"/>
    <property type="match status" value="1"/>
</dbReference>
<evidence type="ECO:0000313" key="5">
    <source>
        <dbReference type="Proteomes" id="UP000541583"/>
    </source>
</evidence>
<evidence type="ECO:0000313" key="6">
    <source>
        <dbReference type="Proteomes" id="UP000548326"/>
    </source>
</evidence>